<comment type="caution">
    <text evidence="2">The sequence shown here is derived from an EMBL/GenBank/DDBJ whole genome shotgun (WGS) entry which is preliminary data.</text>
</comment>
<dbReference type="dictyBase" id="DDB_G0275307"/>
<dbReference type="SUPFAM" id="SSF52317">
    <property type="entry name" value="Class I glutamine amidotransferase-like"/>
    <property type="match status" value="1"/>
</dbReference>
<dbReference type="FunCoup" id="Q553V7">
    <property type="interactions" value="81"/>
</dbReference>
<dbReference type="SMR" id="Q553V7"/>
<dbReference type="Pfam" id="PF00117">
    <property type="entry name" value="GATase"/>
    <property type="match status" value="1"/>
</dbReference>
<dbReference type="STRING" id="44689.Q553V7"/>
<dbReference type="CDD" id="cd01741">
    <property type="entry name" value="GATase1_1"/>
    <property type="match status" value="1"/>
</dbReference>
<dbReference type="MEROPS" id="C26.A05"/>
<gene>
    <name evidence="2" type="ORF">DDB_G0275307</name>
</gene>
<dbReference type="RefSeq" id="XP_643854.1">
    <property type="nucleotide sequence ID" value="XM_638762.1"/>
</dbReference>
<name>Q553V7_DICDI</name>
<sequence>MLRPTLKIAIVVTDESLEYLNKEDFFKLYDNFIRGYGENENEYEIITQRFSSFDKEWPSDPFSWDGYIITGSIANAYDQDEWILLLKQRISELANNNIKIFGICFGHQIIAEALGGKCEKNQKGWEIGQHTIKLEKQVSNIFSNLINNNNSNNNNNNNNKMILNDDEISLYQIHQDHVTIIPNDMISIGATELSSAQGMLRESKLKPGTYNILSFQGHPEFDYNFIHLLIVDLKSINVDQEIIENGLKTLQKSSDQKLISKLVFNFFKN</sequence>
<dbReference type="EMBL" id="AAFI02000013">
    <property type="protein sequence ID" value="EAL69934.1"/>
    <property type="molecule type" value="Genomic_DNA"/>
</dbReference>
<dbReference type="InParanoid" id="Q553V7"/>
<dbReference type="FunFam" id="3.40.50.880:FF:000145">
    <property type="entry name" value="Uncharacterized protein"/>
    <property type="match status" value="1"/>
</dbReference>
<dbReference type="KEGG" id="ddi:DDB_G0275307"/>
<accession>Q553V7</accession>
<dbReference type="Proteomes" id="UP000002195">
    <property type="component" value="Unassembled WGS sequence"/>
</dbReference>
<dbReference type="PROSITE" id="PS51273">
    <property type="entry name" value="GATASE_TYPE_1"/>
    <property type="match status" value="1"/>
</dbReference>
<dbReference type="VEuPathDB" id="AmoebaDB:DDB_G0275307"/>
<dbReference type="PANTHER" id="PTHR42695:SF5">
    <property type="entry name" value="GLUTAMINE AMIDOTRANSFERASE YLR126C-RELATED"/>
    <property type="match status" value="1"/>
</dbReference>
<dbReference type="GeneID" id="8619905"/>
<keyword evidence="3" id="KW-1185">Reference proteome</keyword>
<dbReference type="eggNOG" id="KOG3179">
    <property type="taxonomic scope" value="Eukaryota"/>
</dbReference>
<evidence type="ECO:0000259" key="1">
    <source>
        <dbReference type="Pfam" id="PF00117"/>
    </source>
</evidence>
<dbReference type="HOGENOM" id="CLU_054974_0_2_1"/>
<reference evidence="2 3" key="1">
    <citation type="journal article" date="2005" name="Nature">
        <title>The genome of the social amoeba Dictyostelium discoideum.</title>
        <authorList>
            <consortium name="The Dictyostelium discoideum Sequencing Consortium"/>
            <person name="Eichinger L."/>
            <person name="Pachebat J.A."/>
            <person name="Glockner G."/>
            <person name="Rajandream M.A."/>
            <person name="Sucgang R."/>
            <person name="Berriman M."/>
            <person name="Song J."/>
            <person name="Olsen R."/>
            <person name="Szafranski K."/>
            <person name="Xu Q."/>
            <person name="Tunggal B."/>
            <person name="Kummerfeld S."/>
            <person name="Madera M."/>
            <person name="Konfortov B.A."/>
            <person name="Rivero F."/>
            <person name="Bankier A.T."/>
            <person name="Lehmann R."/>
            <person name="Hamlin N."/>
            <person name="Davies R."/>
            <person name="Gaudet P."/>
            <person name="Fey P."/>
            <person name="Pilcher K."/>
            <person name="Chen G."/>
            <person name="Saunders D."/>
            <person name="Sodergren E."/>
            <person name="Davis P."/>
            <person name="Kerhornou A."/>
            <person name="Nie X."/>
            <person name="Hall N."/>
            <person name="Anjard C."/>
            <person name="Hemphill L."/>
            <person name="Bason N."/>
            <person name="Farbrother P."/>
            <person name="Desany B."/>
            <person name="Just E."/>
            <person name="Morio T."/>
            <person name="Rost R."/>
            <person name="Churcher C."/>
            <person name="Cooper J."/>
            <person name="Haydock S."/>
            <person name="van Driessche N."/>
            <person name="Cronin A."/>
            <person name="Goodhead I."/>
            <person name="Muzny D."/>
            <person name="Mourier T."/>
            <person name="Pain A."/>
            <person name="Lu M."/>
            <person name="Harper D."/>
            <person name="Lindsay R."/>
            <person name="Hauser H."/>
            <person name="James K."/>
            <person name="Quiles M."/>
            <person name="Madan Babu M."/>
            <person name="Saito T."/>
            <person name="Buchrieser C."/>
            <person name="Wardroper A."/>
            <person name="Felder M."/>
            <person name="Thangavelu M."/>
            <person name="Johnson D."/>
            <person name="Knights A."/>
            <person name="Loulseged H."/>
            <person name="Mungall K."/>
            <person name="Oliver K."/>
            <person name="Price C."/>
            <person name="Quail M.A."/>
            <person name="Urushihara H."/>
            <person name="Hernandez J."/>
            <person name="Rabbinowitsch E."/>
            <person name="Steffen D."/>
            <person name="Sanders M."/>
            <person name="Ma J."/>
            <person name="Kohara Y."/>
            <person name="Sharp S."/>
            <person name="Simmonds M."/>
            <person name="Spiegler S."/>
            <person name="Tivey A."/>
            <person name="Sugano S."/>
            <person name="White B."/>
            <person name="Walker D."/>
            <person name="Woodward J."/>
            <person name="Winckler T."/>
            <person name="Tanaka Y."/>
            <person name="Shaulsky G."/>
            <person name="Schleicher M."/>
            <person name="Weinstock G."/>
            <person name="Rosenthal A."/>
            <person name="Cox E.C."/>
            <person name="Chisholm R.L."/>
            <person name="Gibbs R."/>
            <person name="Loomis W.F."/>
            <person name="Platzer M."/>
            <person name="Kay R.R."/>
            <person name="Williams J."/>
            <person name="Dear P.H."/>
            <person name="Noegel A.A."/>
            <person name="Barrell B."/>
            <person name="Kuspa A."/>
        </authorList>
    </citation>
    <scope>NUCLEOTIDE SEQUENCE [LARGE SCALE GENOMIC DNA]</scope>
    <source>
        <strain evidence="2 3">AX4</strain>
    </source>
</reference>
<dbReference type="Gene3D" id="3.40.50.880">
    <property type="match status" value="1"/>
</dbReference>
<dbReference type="InterPro" id="IPR029062">
    <property type="entry name" value="Class_I_gatase-like"/>
</dbReference>
<feature type="domain" description="Glutamine amidotransferase" evidence="1">
    <location>
        <begin position="61"/>
        <end position="222"/>
    </location>
</feature>
<dbReference type="InterPro" id="IPR044992">
    <property type="entry name" value="ChyE-like"/>
</dbReference>
<dbReference type="OMA" id="VERNAKW"/>
<dbReference type="GO" id="GO:0005829">
    <property type="term" value="C:cytosol"/>
    <property type="evidence" value="ECO:0000318"/>
    <property type="project" value="GO_Central"/>
</dbReference>
<protein>
    <recommendedName>
        <fullName evidence="1">Glutamine amidotransferase domain-containing protein</fullName>
    </recommendedName>
</protein>
<evidence type="ECO:0000313" key="3">
    <source>
        <dbReference type="Proteomes" id="UP000002195"/>
    </source>
</evidence>
<organism evidence="2 3">
    <name type="scientific">Dictyostelium discoideum</name>
    <name type="common">Social amoeba</name>
    <dbReference type="NCBI Taxonomy" id="44689"/>
    <lineage>
        <taxon>Eukaryota</taxon>
        <taxon>Amoebozoa</taxon>
        <taxon>Evosea</taxon>
        <taxon>Eumycetozoa</taxon>
        <taxon>Dictyostelia</taxon>
        <taxon>Dictyosteliales</taxon>
        <taxon>Dictyosteliaceae</taxon>
        <taxon>Dictyostelium</taxon>
    </lineage>
</organism>
<proteinExistence type="predicted"/>
<evidence type="ECO:0000313" key="2">
    <source>
        <dbReference type="EMBL" id="EAL69934.1"/>
    </source>
</evidence>
<dbReference type="AlphaFoldDB" id="Q553V7"/>
<dbReference type="PaxDb" id="44689-DDB0217637"/>
<dbReference type="PANTHER" id="PTHR42695">
    <property type="entry name" value="GLUTAMINE AMIDOTRANSFERASE YLR126C-RELATED"/>
    <property type="match status" value="1"/>
</dbReference>
<dbReference type="GO" id="GO:0005634">
    <property type="term" value="C:nucleus"/>
    <property type="evidence" value="ECO:0000318"/>
    <property type="project" value="GO_Central"/>
</dbReference>
<dbReference type="InterPro" id="IPR017926">
    <property type="entry name" value="GATASE"/>
</dbReference>